<dbReference type="GO" id="GO:0043190">
    <property type="term" value="C:ATP-binding cassette (ABC) transporter complex"/>
    <property type="evidence" value="ECO:0007669"/>
    <property type="project" value="InterPro"/>
</dbReference>
<dbReference type="InterPro" id="IPR035906">
    <property type="entry name" value="MetI-like_sf"/>
</dbReference>
<evidence type="ECO:0000256" key="6">
    <source>
        <dbReference type="ARBA" id="ARBA00022989"/>
    </source>
</evidence>
<dbReference type="Gene3D" id="1.10.3720.10">
    <property type="entry name" value="MetI-like"/>
    <property type="match status" value="1"/>
</dbReference>
<protein>
    <submittedName>
        <fullName evidence="10">Amino acid ABC transporter permease</fullName>
    </submittedName>
</protein>
<comment type="similarity">
    <text evidence="8">Belongs to the binding-protein-dependent transport system permease family.</text>
</comment>
<dbReference type="EMBL" id="RXII01000047">
    <property type="protein sequence ID" value="RZN62405.1"/>
    <property type="molecule type" value="Genomic_DNA"/>
</dbReference>
<evidence type="ECO:0000313" key="10">
    <source>
        <dbReference type="EMBL" id="RSN76305.1"/>
    </source>
</evidence>
<dbReference type="GO" id="GO:0006865">
    <property type="term" value="P:amino acid transport"/>
    <property type="evidence" value="ECO:0007669"/>
    <property type="project" value="UniProtKB-KW"/>
</dbReference>
<dbReference type="GO" id="GO:0022857">
    <property type="term" value="F:transmembrane transporter activity"/>
    <property type="evidence" value="ECO:0007669"/>
    <property type="project" value="InterPro"/>
</dbReference>
<dbReference type="OrthoDB" id="60458at2157"/>
<organism evidence="10 12">
    <name type="scientific">Candidatus Methanodesulfokora washburnensis</name>
    <dbReference type="NCBI Taxonomy" id="2478471"/>
    <lineage>
        <taxon>Archaea</taxon>
        <taxon>Thermoproteota</taxon>
        <taxon>Candidatus Korarchaeia</taxon>
        <taxon>Candidatus Korarchaeia incertae sedis</taxon>
        <taxon>Candidatus Methanodesulfokora</taxon>
    </lineage>
</organism>
<evidence type="ECO:0000259" key="9">
    <source>
        <dbReference type="PROSITE" id="PS50928"/>
    </source>
</evidence>
<gene>
    <name evidence="10" type="ORF">D6D85_04530</name>
    <name evidence="11" type="ORF">EF810_02780</name>
</gene>
<feature type="transmembrane region" description="Helical" evidence="8">
    <location>
        <begin position="57"/>
        <end position="77"/>
    </location>
</feature>
<evidence type="ECO:0000256" key="4">
    <source>
        <dbReference type="ARBA" id="ARBA00022692"/>
    </source>
</evidence>
<keyword evidence="4 8" id="KW-0812">Transmembrane</keyword>
<evidence type="ECO:0000256" key="1">
    <source>
        <dbReference type="ARBA" id="ARBA00004651"/>
    </source>
</evidence>
<dbReference type="RefSeq" id="WP_125670845.1">
    <property type="nucleotide sequence ID" value="NZ_RCOS01000062.1"/>
</dbReference>
<dbReference type="Proteomes" id="UP000316217">
    <property type="component" value="Unassembled WGS sequence"/>
</dbReference>
<feature type="transmembrane region" description="Helical" evidence="8">
    <location>
        <begin position="189"/>
        <end position="211"/>
    </location>
</feature>
<keyword evidence="12" id="KW-1185">Reference proteome</keyword>
<evidence type="ECO:0000313" key="12">
    <source>
        <dbReference type="Proteomes" id="UP000277582"/>
    </source>
</evidence>
<dbReference type="EMBL" id="RCOS01000062">
    <property type="protein sequence ID" value="RSN76305.1"/>
    <property type="molecule type" value="Genomic_DNA"/>
</dbReference>
<keyword evidence="3" id="KW-1003">Cell membrane</keyword>
<feature type="transmembrane region" description="Helical" evidence="8">
    <location>
        <begin position="18"/>
        <end position="45"/>
    </location>
</feature>
<dbReference type="Pfam" id="PF00528">
    <property type="entry name" value="BPD_transp_1"/>
    <property type="match status" value="1"/>
</dbReference>
<dbReference type="PANTHER" id="PTHR30614">
    <property type="entry name" value="MEMBRANE COMPONENT OF AMINO ACID ABC TRANSPORTER"/>
    <property type="match status" value="1"/>
</dbReference>
<dbReference type="Proteomes" id="UP000277582">
    <property type="component" value="Unassembled WGS sequence"/>
</dbReference>
<reference evidence="11 13" key="2">
    <citation type="journal article" date="2019" name="Nat. Microbiol.">
        <title>Wide diversity of methane and short-chain alkane metabolisms in uncultured archaea.</title>
        <authorList>
            <person name="Borrel G."/>
            <person name="Adam P.S."/>
            <person name="McKay L.J."/>
            <person name="Chen L.X."/>
            <person name="Sierra-Garcia I.N."/>
            <person name="Sieber C.M."/>
            <person name="Letourneur Q."/>
            <person name="Ghozlane A."/>
            <person name="Andersen G.L."/>
            <person name="Li W.J."/>
            <person name="Hallam S.J."/>
            <person name="Muyzer G."/>
            <person name="de Oliveira V.M."/>
            <person name="Inskeep W.P."/>
            <person name="Banfield J.F."/>
            <person name="Gribaldo S."/>
        </authorList>
    </citation>
    <scope>NUCLEOTIDE SEQUENCE [LARGE SCALE GENOMIC DNA]</scope>
    <source>
        <strain evidence="11">NM4</strain>
    </source>
</reference>
<evidence type="ECO:0000256" key="8">
    <source>
        <dbReference type="RuleBase" id="RU363032"/>
    </source>
</evidence>
<accession>A0A429GR25</accession>
<keyword evidence="6 8" id="KW-1133">Transmembrane helix</keyword>
<comment type="caution">
    <text evidence="10">The sequence shown here is derived from an EMBL/GenBank/DDBJ whole genome shotgun (WGS) entry which is preliminary data.</text>
</comment>
<reference evidence="10 12" key="1">
    <citation type="submission" date="2018-10" db="EMBL/GenBank/DDBJ databases">
        <title>Co-occurring genomic capacity for anaerobic methane metabolism and dissimilatory sulfite reduction discovered in the Korarchaeota.</title>
        <authorList>
            <person name="Mckay L.J."/>
            <person name="Dlakic M."/>
            <person name="Fields M.W."/>
            <person name="Delmont T.O."/>
            <person name="Eren A.M."/>
            <person name="Jay Z.J."/>
            <person name="Klingelsmith K.B."/>
            <person name="Rusch D.B."/>
            <person name="Inskeep W.P."/>
        </authorList>
    </citation>
    <scope>NUCLEOTIDE SEQUENCE [LARGE SCALE GENOMIC DNA]</scope>
    <source>
        <strain evidence="10 12">MDKW</strain>
    </source>
</reference>
<dbReference type="PROSITE" id="PS50928">
    <property type="entry name" value="ABC_TM1"/>
    <property type="match status" value="1"/>
</dbReference>
<keyword evidence="2 8" id="KW-0813">Transport</keyword>
<name>A0A429GR25_9CREN</name>
<dbReference type="PANTHER" id="PTHR30614:SF0">
    <property type="entry name" value="L-CYSTINE TRANSPORT SYSTEM PERMEASE PROTEIN TCYL"/>
    <property type="match status" value="1"/>
</dbReference>
<evidence type="ECO:0000313" key="11">
    <source>
        <dbReference type="EMBL" id="RZN62405.1"/>
    </source>
</evidence>
<dbReference type="InterPro" id="IPR043429">
    <property type="entry name" value="ArtM/GltK/GlnP/TcyL/YhdX-like"/>
</dbReference>
<evidence type="ECO:0000256" key="7">
    <source>
        <dbReference type="ARBA" id="ARBA00023136"/>
    </source>
</evidence>
<dbReference type="NCBIfam" id="TIGR01726">
    <property type="entry name" value="HEQRo_perm_3TM"/>
    <property type="match status" value="1"/>
</dbReference>
<proteinExistence type="inferred from homology"/>
<evidence type="ECO:0000256" key="2">
    <source>
        <dbReference type="ARBA" id="ARBA00022448"/>
    </source>
</evidence>
<sequence length="222" mass="24394">MTSYSFFLSYIPFIAEGALWTICLVGGGIGLGFIIGIPVALGQVYGGRTLRYVIEPYLWFFRGVPLLVQLFLFYWGLLPSIGFKLDPLETSILVLGLRSGAYQSQIFRSAMESVEKGQFLAAMSIGMSRGQAMLYIILPQALRISIPGWANEYAIMLKDSAICFSLGVMEILTRARYTAIATGMALLPYLFAGIFFILLTNLGTGILNTAYKRLRIPGSIGV</sequence>
<feature type="domain" description="ABC transmembrane type-1" evidence="9">
    <location>
        <begin position="18"/>
        <end position="199"/>
    </location>
</feature>
<comment type="subcellular location">
    <subcellularLocation>
        <location evidence="1 8">Cell membrane</location>
        <topology evidence="1 8">Multi-pass membrane protein</topology>
    </subcellularLocation>
</comment>
<evidence type="ECO:0000313" key="13">
    <source>
        <dbReference type="Proteomes" id="UP000316217"/>
    </source>
</evidence>
<dbReference type="InterPro" id="IPR000515">
    <property type="entry name" value="MetI-like"/>
</dbReference>
<keyword evidence="5" id="KW-0029">Amino-acid transport</keyword>
<evidence type="ECO:0000256" key="3">
    <source>
        <dbReference type="ARBA" id="ARBA00022475"/>
    </source>
</evidence>
<dbReference type="CDD" id="cd06261">
    <property type="entry name" value="TM_PBP2"/>
    <property type="match status" value="1"/>
</dbReference>
<dbReference type="SUPFAM" id="SSF161098">
    <property type="entry name" value="MetI-like"/>
    <property type="match status" value="1"/>
</dbReference>
<dbReference type="InterPro" id="IPR010065">
    <property type="entry name" value="AA_ABC_transptr_permease_3TM"/>
</dbReference>
<evidence type="ECO:0000256" key="5">
    <source>
        <dbReference type="ARBA" id="ARBA00022970"/>
    </source>
</evidence>
<keyword evidence="7 8" id="KW-0472">Membrane</keyword>
<dbReference type="AlphaFoldDB" id="A0A429GR25"/>